<comment type="caution">
    <text evidence="1">The sequence shown here is derived from an EMBL/GenBank/DDBJ whole genome shotgun (WGS) entry which is preliminary data.</text>
</comment>
<dbReference type="Proteomes" id="UP000095392">
    <property type="component" value="Unassembled WGS sequence"/>
</dbReference>
<organism evidence="1 2">
    <name type="scientific">Alteromonas macleodii</name>
    <name type="common">Pseudoalteromonas macleodii</name>
    <dbReference type="NCBI Taxonomy" id="28108"/>
    <lineage>
        <taxon>Bacteria</taxon>
        <taxon>Pseudomonadati</taxon>
        <taxon>Pseudomonadota</taxon>
        <taxon>Gammaproteobacteria</taxon>
        <taxon>Alteromonadales</taxon>
        <taxon>Alteromonadaceae</taxon>
        <taxon>Alteromonas/Salinimonas group</taxon>
        <taxon>Alteromonas</taxon>
    </lineage>
</organism>
<sequence>MGSLCLSASIYRKGTVGCLSQLAPPKTFCYNAAHFGSKDTDIGGGN</sequence>
<keyword evidence="2" id="KW-1185">Reference proteome</keyword>
<accession>A0A1E7DBL0</accession>
<evidence type="ECO:0000313" key="2">
    <source>
        <dbReference type="Proteomes" id="UP000095392"/>
    </source>
</evidence>
<name>A0A1E7DBL0_ALTMA</name>
<gene>
    <name evidence="1" type="ORF">BFV95_2895</name>
</gene>
<reference evidence="1 2" key="1">
    <citation type="submission" date="2016-09" db="EMBL/GenBank/DDBJ databases">
        <title>Draft Genome Sequence of four Alteromonas macleodii strains isolated from copper coupons and grown long-term at elevated copper levels.</title>
        <authorList>
            <person name="Cusick K."/>
            <person name="Dale J."/>
            <person name="Little B."/>
            <person name="Biffinger J."/>
        </authorList>
    </citation>
    <scope>NUCLEOTIDE SEQUENCE [LARGE SCALE GENOMIC DNA]</scope>
    <source>
        <strain evidence="1 2">KCP01</strain>
    </source>
</reference>
<dbReference type="EMBL" id="MIPY01000020">
    <property type="protein sequence ID" value="OES30373.1"/>
    <property type="molecule type" value="Genomic_DNA"/>
</dbReference>
<dbReference type="AlphaFoldDB" id="A0A1E7DBL0"/>
<protein>
    <submittedName>
        <fullName evidence="1">Uncharacterized protein</fullName>
    </submittedName>
</protein>
<evidence type="ECO:0000313" key="1">
    <source>
        <dbReference type="EMBL" id="OES30373.1"/>
    </source>
</evidence>
<proteinExistence type="predicted"/>